<reference evidence="3" key="2">
    <citation type="submission" date="2025-09" db="UniProtKB">
        <authorList>
            <consortium name="Ensembl"/>
        </authorList>
    </citation>
    <scope>IDENTIFICATION</scope>
</reference>
<accession>A0A3B3BY98</accession>
<dbReference type="PROSITE" id="PS50050">
    <property type="entry name" value="TNFR_NGFR_2"/>
    <property type="match status" value="1"/>
</dbReference>
<dbReference type="Pfam" id="PF00020">
    <property type="entry name" value="TNFR_c6"/>
    <property type="match status" value="1"/>
</dbReference>
<evidence type="ECO:0000313" key="3">
    <source>
        <dbReference type="Ensembl" id="ENSOMEP00000010354.1"/>
    </source>
</evidence>
<feature type="repeat" description="TNFR-Cys" evidence="1">
    <location>
        <begin position="70"/>
        <end position="111"/>
    </location>
</feature>
<dbReference type="FunFam" id="2.10.50.10:FF:000007">
    <property type="entry name" value="TNF receptor superfamily member 14"/>
    <property type="match status" value="1"/>
</dbReference>
<dbReference type="GO" id="GO:0046642">
    <property type="term" value="P:negative regulation of alpha-beta T cell proliferation"/>
    <property type="evidence" value="ECO:0007669"/>
    <property type="project" value="TreeGrafter"/>
</dbReference>
<feature type="disulfide bond" evidence="1">
    <location>
        <begin position="71"/>
        <end position="86"/>
    </location>
</feature>
<dbReference type="GO" id="GO:0050829">
    <property type="term" value="P:defense response to Gram-negative bacterium"/>
    <property type="evidence" value="ECO:0007669"/>
    <property type="project" value="TreeGrafter"/>
</dbReference>
<dbReference type="InterPro" id="IPR001368">
    <property type="entry name" value="TNFR/NGFR_Cys_rich_reg"/>
</dbReference>
<feature type="domain" description="TNFR-Cys" evidence="2">
    <location>
        <begin position="70"/>
        <end position="111"/>
    </location>
</feature>
<organism evidence="3 4">
    <name type="scientific">Oryzias melastigma</name>
    <name type="common">Marine medaka</name>
    <dbReference type="NCBI Taxonomy" id="30732"/>
    <lineage>
        <taxon>Eukaryota</taxon>
        <taxon>Metazoa</taxon>
        <taxon>Chordata</taxon>
        <taxon>Craniata</taxon>
        <taxon>Vertebrata</taxon>
        <taxon>Euteleostomi</taxon>
        <taxon>Actinopterygii</taxon>
        <taxon>Neopterygii</taxon>
        <taxon>Teleostei</taxon>
        <taxon>Neoteleostei</taxon>
        <taxon>Acanthomorphata</taxon>
        <taxon>Ovalentaria</taxon>
        <taxon>Atherinomorphae</taxon>
        <taxon>Beloniformes</taxon>
        <taxon>Adrianichthyidae</taxon>
        <taxon>Oryziinae</taxon>
        <taxon>Oryzias</taxon>
    </lineage>
</organism>
<dbReference type="GO" id="GO:0050830">
    <property type="term" value="P:defense response to Gram-positive bacterium"/>
    <property type="evidence" value="ECO:0007669"/>
    <property type="project" value="TreeGrafter"/>
</dbReference>
<dbReference type="GO" id="GO:2000406">
    <property type="term" value="P:positive regulation of T cell migration"/>
    <property type="evidence" value="ECO:0007669"/>
    <property type="project" value="TreeGrafter"/>
</dbReference>
<proteinExistence type="predicted"/>
<dbReference type="PaxDb" id="30732-ENSOMEP00000010354"/>
<reference evidence="3" key="1">
    <citation type="submission" date="2025-08" db="UniProtKB">
        <authorList>
            <consortium name="Ensembl"/>
        </authorList>
    </citation>
    <scope>IDENTIFICATION</scope>
</reference>
<protein>
    <recommendedName>
        <fullName evidence="2">TNFR-Cys domain-containing protein</fullName>
    </recommendedName>
</protein>
<dbReference type="PANTHER" id="PTHR46838:SF1">
    <property type="entry name" value="TUMOR NECROSIS FACTOR RECEPTOR SUPERFAMILY MEMBER 14"/>
    <property type="match status" value="1"/>
</dbReference>
<keyword evidence="1" id="KW-1015">Disulfide bond</keyword>
<sequence length="228" mass="24821">MCLTKKLQFGLICPKDIPPEALWLVNMHFCKFHCGEKEFRSKDGFCCPMCNQGLHVSRDCTEDLGTKCQPCPEGTFTDKPNGLKSCSSCTLCTGHGLFTRHNCTATSDTVCWVVDGYFCRAPEISGCSLAEKHSQCKSGQKTKEPGSSTADTVCEDCPPGSFSVDGLNCTRWTECSESERRERDGSSVSDVVCSSASRNHVASCCSFGLFLLSLIIATFIKGLLESCL</sequence>
<dbReference type="GeneTree" id="ENSGT00950000183126"/>
<dbReference type="AlphaFoldDB" id="A0A3B3BY98"/>
<dbReference type="SMART" id="SM00208">
    <property type="entry name" value="TNFR"/>
    <property type="match status" value="4"/>
</dbReference>
<dbReference type="SUPFAM" id="SSF57586">
    <property type="entry name" value="TNF receptor-like"/>
    <property type="match status" value="2"/>
</dbReference>
<dbReference type="Gene3D" id="2.10.50.10">
    <property type="entry name" value="Tumor Necrosis Factor Receptor, subunit A, domain 2"/>
    <property type="match status" value="3"/>
</dbReference>
<dbReference type="Proteomes" id="UP000261560">
    <property type="component" value="Unplaced"/>
</dbReference>
<evidence type="ECO:0000259" key="2">
    <source>
        <dbReference type="PROSITE" id="PS50050"/>
    </source>
</evidence>
<evidence type="ECO:0000313" key="4">
    <source>
        <dbReference type="Proteomes" id="UP000261560"/>
    </source>
</evidence>
<comment type="caution">
    <text evidence="1">Lacks conserved residue(s) required for the propagation of feature annotation.</text>
</comment>
<dbReference type="Ensembl" id="ENSOMET00000017145.1">
    <property type="protein sequence ID" value="ENSOMEP00000010354.1"/>
    <property type="gene ID" value="ENSOMEG00000011630.1"/>
</dbReference>
<keyword evidence="4" id="KW-1185">Reference proteome</keyword>
<name>A0A3B3BY98_ORYME</name>
<dbReference type="GO" id="GO:0009897">
    <property type="term" value="C:external side of plasma membrane"/>
    <property type="evidence" value="ECO:0007669"/>
    <property type="project" value="TreeGrafter"/>
</dbReference>
<dbReference type="PANTHER" id="PTHR46838">
    <property type="entry name" value="TUMOR NECROSIS FACTOR RECEPTOR SUPERFAMILY MEMBER 14"/>
    <property type="match status" value="1"/>
</dbReference>
<dbReference type="PROSITE" id="PS00652">
    <property type="entry name" value="TNFR_NGFR_1"/>
    <property type="match status" value="1"/>
</dbReference>
<dbReference type="GO" id="GO:0002720">
    <property type="term" value="P:positive regulation of cytokine production involved in immune response"/>
    <property type="evidence" value="ECO:0007669"/>
    <property type="project" value="TreeGrafter"/>
</dbReference>
<dbReference type="STRING" id="30732.ENSOMEP00000010354"/>
<evidence type="ECO:0000256" key="1">
    <source>
        <dbReference type="PROSITE-ProRule" id="PRU00206"/>
    </source>
</evidence>